<dbReference type="EC" id="2.7.7.63" evidence="2"/>
<dbReference type="Pfam" id="PF21948">
    <property type="entry name" value="LplA-B_cat"/>
    <property type="match status" value="1"/>
</dbReference>
<accession>A0A0P8AG95</accession>
<dbReference type="GO" id="GO:0016874">
    <property type="term" value="F:ligase activity"/>
    <property type="evidence" value="ECO:0007669"/>
    <property type="project" value="UniProtKB-KW"/>
</dbReference>
<evidence type="ECO:0000313" key="2">
    <source>
        <dbReference type="EMBL" id="KPQ43372.1"/>
    </source>
</evidence>
<evidence type="ECO:0000313" key="3">
    <source>
        <dbReference type="Proteomes" id="UP000050360"/>
    </source>
</evidence>
<dbReference type="PATRIC" id="fig|1719120.3.peg.2262"/>
<dbReference type="EMBL" id="LKCM01000153">
    <property type="protein sequence ID" value="KPQ43372.1"/>
    <property type="molecule type" value="Genomic_DNA"/>
</dbReference>
<organism evidence="2 3">
    <name type="scientific">Candidatus Methanoperedens nitratireducens</name>
    <dbReference type="NCBI Taxonomy" id="1392998"/>
    <lineage>
        <taxon>Archaea</taxon>
        <taxon>Methanobacteriati</taxon>
        <taxon>Methanobacteriota</taxon>
        <taxon>Stenosarchaea group</taxon>
        <taxon>Methanomicrobia</taxon>
        <taxon>Methanosarcinales</taxon>
        <taxon>ANME-2 cluster</taxon>
        <taxon>Candidatus Methanoperedentaceae</taxon>
        <taxon>Candidatus Methanoperedens</taxon>
    </lineage>
</organism>
<dbReference type="GO" id="GO:0016779">
    <property type="term" value="F:nucleotidyltransferase activity"/>
    <property type="evidence" value="ECO:0007669"/>
    <property type="project" value="UniProtKB-KW"/>
</dbReference>
<keyword evidence="2" id="KW-0436">Ligase</keyword>
<dbReference type="PROSITE" id="PS51733">
    <property type="entry name" value="BPL_LPL_CATALYTIC"/>
    <property type="match status" value="1"/>
</dbReference>
<feature type="domain" description="BPL/LPL catalytic" evidence="1">
    <location>
        <begin position="34"/>
        <end position="224"/>
    </location>
</feature>
<proteinExistence type="predicted"/>
<comment type="caution">
    <text evidence="2">The sequence shown here is derived from an EMBL/GenBank/DDBJ whole genome shotgun (WGS) entry which is preliminary data.</text>
</comment>
<keyword evidence="2" id="KW-0808">Transferase</keyword>
<name>A0A0P8AG95_9EURY</name>
<dbReference type="Proteomes" id="UP000050360">
    <property type="component" value="Unassembled WGS sequence"/>
</dbReference>
<dbReference type="Gene3D" id="3.30.930.10">
    <property type="entry name" value="Bira Bifunctional Protein, Domain 2"/>
    <property type="match status" value="1"/>
</dbReference>
<dbReference type="CDD" id="cd16443">
    <property type="entry name" value="LplA"/>
    <property type="match status" value="1"/>
</dbReference>
<dbReference type="SUPFAM" id="SSF55681">
    <property type="entry name" value="Class II aaRS and biotin synthetases"/>
    <property type="match status" value="1"/>
</dbReference>
<dbReference type="AlphaFoldDB" id="A0A0P8AG95"/>
<reference evidence="2 3" key="1">
    <citation type="submission" date="2015-09" db="EMBL/GenBank/DDBJ databases">
        <title>A metagenomics-based metabolic model of nitrate-dependent anaerobic oxidation of methane by Methanoperedens-like archaea.</title>
        <authorList>
            <person name="Arshad A."/>
            <person name="Speth D.R."/>
            <person name="De Graaf R.M."/>
            <person name="Op Den Camp H.J."/>
            <person name="Jetten M.S."/>
            <person name="Welte C.U."/>
        </authorList>
    </citation>
    <scope>NUCLEOTIDE SEQUENCE [LARGE SCALE GENOMIC DNA]</scope>
</reference>
<gene>
    <name evidence="2" type="primary">lplA_2</name>
    <name evidence="2" type="ORF">MPEBLZ_02065</name>
</gene>
<keyword evidence="2" id="KW-0548">Nucleotidyltransferase</keyword>
<dbReference type="PANTHER" id="PTHR43679:SF2">
    <property type="entry name" value="OCTANOYL-[GCVH]:PROTEIN N-OCTANOYLTRANSFERASE"/>
    <property type="match status" value="1"/>
</dbReference>
<dbReference type="InterPro" id="IPR045864">
    <property type="entry name" value="aa-tRNA-synth_II/BPL/LPL"/>
</dbReference>
<protein>
    <submittedName>
        <fullName evidence="2">Lipoate-protein ligase A subunit 1</fullName>
        <ecNumber evidence="2">2.7.7.63</ecNumber>
    </submittedName>
</protein>
<dbReference type="InterPro" id="IPR004143">
    <property type="entry name" value="BPL_LPL_catalytic"/>
</dbReference>
<sequence length="252" mass="28496">MNLDLKWRVVGLETHDAYMNMALDEAVSEGVRAGSSLPTIRFYNWKPNAVSIGYFQGLRDEVNLDVCRELNVDCIRRWTGGGAVYHDFEGEITYSVIAPANIFPKNIIESYRLICGWLVRGLESLGIEAGFKPVNDILVKGKKISGSAQTRRGGILLQHGTLLYGLDLNTMFSVLNVSRQKITDKMIESAQERVTCVSKHSDAGKMEVYEALIRAFTEGKDYEYGTWSMDELARAKELAEGKYRSDEWMYLR</sequence>
<evidence type="ECO:0000259" key="1">
    <source>
        <dbReference type="PROSITE" id="PS51733"/>
    </source>
</evidence>
<dbReference type="PANTHER" id="PTHR43679">
    <property type="entry name" value="OCTANOYLTRANSFERASE LIPM-RELATED"/>
    <property type="match status" value="1"/>
</dbReference>
<dbReference type="InterPro" id="IPR050664">
    <property type="entry name" value="Octanoyltrans_LipM/LipL"/>
</dbReference>